<dbReference type="EMBL" id="CAXAMM010003470">
    <property type="protein sequence ID" value="CAK9000058.1"/>
    <property type="molecule type" value="Genomic_DNA"/>
</dbReference>
<gene>
    <name evidence="1" type="ORF">SCF082_LOCUS6328</name>
</gene>
<dbReference type="Proteomes" id="UP001642464">
    <property type="component" value="Unassembled WGS sequence"/>
</dbReference>
<evidence type="ECO:0000313" key="1">
    <source>
        <dbReference type="EMBL" id="CAK9000058.1"/>
    </source>
</evidence>
<name>A0ABP0ICP0_9DINO</name>
<proteinExistence type="predicted"/>
<protein>
    <submittedName>
        <fullName evidence="1">Uncharacterized protein</fullName>
    </submittedName>
</protein>
<reference evidence="1 2" key="1">
    <citation type="submission" date="2024-02" db="EMBL/GenBank/DDBJ databases">
        <authorList>
            <person name="Chen Y."/>
            <person name="Shah S."/>
            <person name="Dougan E. K."/>
            <person name="Thang M."/>
            <person name="Chan C."/>
        </authorList>
    </citation>
    <scope>NUCLEOTIDE SEQUENCE [LARGE SCALE GENOMIC DNA]</scope>
</reference>
<evidence type="ECO:0000313" key="2">
    <source>
        <dbReference type="Proteomes" id="UP001642464"/>
    </source>
</evidence>
<organism evidence="1 2">
    <name type="scientific">Durusdinium trenchii</name>
    <dbReference type="NCBI Taxonomy" id="1381693"/>
    <lineage>
        <taxon>Eukaryota</taxon>
        <taxon>Sar</taxon>
        <taxon>Alveolata</taxon>
        <taxon>Dinophyceae</taxon>
        <taxon>Suessiales</taxon>
        <taxon>Symbiodiniaceae</taxon>
        <taxon>Durusdinium</taxon>
    </lineage>
</organism>
<accession>A0ABP0ICP0</accession>
<keyword evidence="2" id="KW-1185">Reference proteome</keyword>
<comment type="caution">
    <text evidence="1">The sequence shown here is derived from an EMBL/GenBank/DDBJ whole genome shotgun (WGS) entry which is preliminary data.</text>
</comment>
<sequence>MWRKRVHARFYGDYVELFRGSKKIGRHKKIEKYFRREKKLVPHEPLEDASAEEKIDYLATGCFEMLRPLRNHARDILVHLEVEEEKDKYMDVIMDLDTNYLFPATVRLLNRHDGDGASILKEMPFTVQTLVGAFLLNRPTLECVVFEDEITGGNVVAPDPHRKVSVVYLGFWVLGEHLCDAKFWLPVFCCRHQLLVDHEGGGSGLMTMILGRLFLEPQILYHKDQSWKCKLVLRNFLADAPALRSAFSTKGANGMRPCALCSAVIGKRWDVDGCCSFDETNMDRWCRCTDSELRAMAAELRSAAQHESLAVLRKMEKTRGLTYNEHSVLYQENLRGVIDENFELWAAALESALKKHMASHVSVHGKEYLLPKHHFMMHVPGQLLRHRRMLDCFVTERKGKSFKGLLDASGSGHSGLEKSILRRALYDQVDDRYLPWTSTLLEPYRRSDAGTVSMKMYWVSMHRELVQAGDIRVQGDHVYLVEACIERDGSFFLLAKEGRFVKRLAYMDVWTKPQDQKLVRLQRPLHQCLAWKLQGSQLLTLDYHRGK</sequence>